<reference evidence="2" key="1">
    <citation type="submission" date="2014-09" db="EMBL/GenBank/DDBJ databases">
        <authorList>
            <person name="Magalhaes I.L.F."/>
            <person name="Oliveira U."/>
            <person name="Santos F.R."/>
            <person name="Vidigal T.H.D.A."/>
            <person name="Brescovit A.D."/>
            <person name="Santos A.J."/>
        </authorList>
    </citation>
    <scope>NUCLEOTIDE SEQUENCE</scope>
    <source>
        <tissue evidence="2">Shoot tissue taken approximately 20 cm above the soil surface</tissue>
    </source>
</reference>
<feature type="region of interest" description="Disordered" evidence="1">
    <location>
        <begin position="86"/>
        <end position="106"/>
    </location>
</feature>
<evidence type="ECO:0000256" key="1">
    <source>
        <dbReference type="SAM" id="MobiDB-lite"/>
    </source>
</evidence>
<proteinExistence type="predicted"/>
<feature type="compositionally biased region" description="Basic and acidic residues" evidence="1">
    <location>
        <begin position="222"/>
        <end position="237"/>
    </location>
</feature>
<dbReference type="AlphaFoldDB" id="A0A0A9AS14"/>
<organism evidence="2">
    <name type="scientific">Arundo donax</name>
    <name type="common">Giant reed</name>
    <name type="synonym">Donax arundinaceus</name>
    <dbReference type="NCBI Taxonomy" id="35708"/>
    <lineage>
        <taxon>Eukaryota</taxon>
        <taxon>Viridiplantae</taxon>
        <taxon>Streptophyta</taxon>
        <taxon>Embryophyta</taxon>
        <taxon>Tracheophyta</taxon>
        <taxon>Spermatophyta</taxon>
        <taxon>Magnoliopsida</taxon>
        <taxon>Liliopsida</taxon>
        <taxon>Poales</taxon>
        <taxon>Poaceae</taxon>
        <taxon>PACMAD clade</taxon>
        <taxon>Arundinoideae</taxon>
        <taxon>Arundineae</taxon>
        <taxon>Arundo</taxon>
    </lineage>
</organism>
<reference evidence="2" key="2">
    <citation type="journal article" date="2015" name="Data Brief">
        <title>Shoot transcriptome of the giant reed, Arundo donax.</title>
        <authorList>
            <person name="Barrero R.A."/>
            <person name="Guerrero F.D."/>
            <person name="Moolhuijzen P."/>
            <person name="Goolsby J.A."/>
            <person name="Tidwell J."/>
            <person name="Bellgard S.E."/>
            <person name="Bellgard M.I."/>
        </authorList>
    </citation>
    <scope>NUCLEOTIDE SEQUENCE</scope>
    <source>
        <tissue evidence="2">Shoot tissue taken approximately 20 cm above the soil surface</tissue>
    </source>
</reference>
<feature type="region of interest" description="Disordered" evidence="1">
    <location>
        <begin position="214"/>
        <end position="246"/>
    </location>
</feature>
<evidence type="ECO:0000313" key="2">
    <source>
        <dbReference type="EMBL" id="JAD52623.1"/>
    </source>
</evidence>
<name>A0A0A9AS14_ARUDO</name>
<protein>
    <submittedName>
        <fullName evidence="2">Uncharacterized protein</fullName>
    </submittedName>
</protein>
<accession>A0A0A9AS14</accession>
<dbReference type="EMBL" id="GBRH01245272">
    <property type="protein sequence ID" value="JAD52623.1"/>
    <property type="molecule type" value="Transcribed_RNA"/>
</dbReference>
<sequence>MNGSNVPSEENVFEIFTLAKAMRREPICHEIFFTKARRVILHVQWCVNACQCAACTSEGLEIRVMHLVLMDLGDLEAGRQLVTHRIEEPARRPGKRHRLPDADVPPAAGLADAAAQRTADHLVAEADAEDPLAHAVEVPDQAAQPQDPQVVAVRVVRAAADHEAIVPLEVVLAGQLPVHCPVQVPRLAGVAERGHEDVEAAVLLQHVLPVVRRHQQRVPPTRPDRCPDNHGRADPCSKRQRGIKLL</sequence>